<dbReference type="AlphaFoldDB" id="A0A0A9BI17"/>
<protein>
    <recommendedName>
        <fullName evidence="5">SWIM-type domain-containing protein</fullName>
    </recommendedName>
</protein>
<evidence type="ECO:0000256" key="1">
    <source>
        <dbReference type="ARBA" id="ARBA00022723"/>
    </source>
</evidence>
<name>A0A0A9BI17_ARUDO</name>
<dbReference type="GO" id="GO:0008270">
    <property type="term" value="F:zinc ion binding"/>
    <property type="evidence" value="ECO:0007669"/>
    <property type="project" value="UniProtKB-KW"/>
</dbReference>
<dbReference type="EMBL" id="GBRH01234894">
    <property type="protein sequence ID" value="JAD63001.1"/>
    <property type="molecule type" value="Transcribed_RNA"/>
</dbReference>
<keyword evidence="1" id="KW-0479">Metal-binding</keyword>
<evidence type="ECO:0000256" key="2">
    <source>
        <dbReference type="ARBA" id="ARBA00022771"/>
    </source>
</evidence>
<dbReference type="PROSITE" id="PS50966">
    <property type="entry name" value="ZF_SWIM"/>
    <property type="match status" value="1"/>
</dbReference>
<keyword evidence="3" id="KW-0862">Zinc</keyword>
<accession>A0A0A9BI17</accession>
<dbReference type="Pfam" id="PF04434">
    <property type="entry name" value="SWIM"/>
    <property type="match status" value="1"/>
</dbReference>
<dbReference type="InterPro" id="IPR007527">
    <property type="entry name" value="Znf_SWIM"/>
</dbReference>
<organism evidence="6">
    <name type="scientific">Arundo donax</name>
    <name type="common">Giant reed</name>
    <name type="synonym">Donax arundinaceus</name>
    <dbReference type="NCBI Taxonomy" id="35708"/>
    <lineage>
        <taxon>Eukaryota</taxon>
        <taxon>Viridiplantae</taxon>
        <taxon>Streptophyta</taxon>
        <taxon>Embryophyta</taxon>
        <taxon>Tracheophyta</taxon>
        <taxon>Spermatophyta</taxon>
        <taxon>Magnoliopsida</taxon>
        <taxon>Liliopsida</taxon>
        <taxon>Poales</taxon>
        <taxon>Poaceae</taxon>
        <taxon>PACMAD clade</taxon>
        <taxon>Arundinoideae</taxon>
        <taxon>Arundineae</taxon>
        <taxon>Arundo</taxon>
    </lineage>
</organism>
<dbReference type="SMART" id="SM00575">
    <property type="entry name" value="ZnF_PMZ"/>
    <property type="match status" value="1"/>
</dbReference>
<keyword evidence="2 4" id="KW-0863">Zinc-finger</keyword>
<evidence type="ECO:0000259" key="5">
    <source>
        <dbReference type="PROSITE" id="PS50966"/>
    </source>
</evidence>
<evidence type="ECO:0000313" key="6">
    <source>
        <dbReference type="EMBL" id="JAD63001.1"/>
    </source>
</evidence>
<proteinExistence type="predicted"/>
<feature type="domain" description="SWIM-type" evidence="5">
    <location>
        <begin position="20"/>
        <end position="56"/>
    </location>
</feature>
<dbReference type="InterPro" id="IPR006564">
    <property type="entry name" value="Znf_PMZ"/>
</dbReference>
<sequence>MYEVFKYDEHAKMEFRMRKYLVLVDLPTENYPCICCKFEKDGILCVHILRVLLLLQQNKILLLL</sequence>
<reference evidence="6" key="1">
    <citation type="submission" date="2014-09" db="EMBL/GenBank/DDBJ databases">
        <authorList>
            <person name="Magalhaes I.L.F."/>
            <person name="Oliveira U."/>
            <person name="Santos F.R."/>
            <person name="Vidigal T.H.D.A."/>
            <person name="Brescovit A.D."/>
            <person name="Santos A.J."/>
        </authorList>
    </citation>
    <scope>NUCLEOTIDE SEQUENCE</scope>
    <source>
        <tissue evidence="6">Shoot tissue taken approximately 20 cm above the soil surface</tissue>
    </source>
</reference>
<evidence type="ECO:0000256" key="3">
    <source>
        <dbReference type="ARBA" id="ARBA00022833"/>
    </source>
</evidence>
<evidence type="ECO:0000256" key="4">
    <source>
        <dbReference type="PROSITE-ProRule" id="PRU00325"/>
    </source>
</evidence>
<reference evidence="6" key="2">
    <citation type="journal article" date="2015" name="Data Brief">
        <title>Shoot transcriptome of the giant reed, Arundo donax.</title>
        <authorList>
            <person name="Barrero R.A."/>
            <person name="Guerrero F.D."/>
            <person name="Moolhuijzen P."/>
            <person name="Goolsby J.A."/>
            <person name="Tidwell J."/>
            <person name="Bellgard S.E."/>
            <person name="Bellgard M.I."/>
        </authorList>
    </citation>
    <scope>NUCLEOTIDE SEQUENCE</scope>
    <source>
        <tissue evidence="6">Shoot tissue taken approximately 20 cm above the soil surface</tissue>
    </source>
</reference>